<dbReference type="EMBL" id="BDSP01000160">
    <property type="protein sequence ID" value="GAX21197.1"/>
    <property type="molecule type" value="Genomic_DNA"/>
</dbReference>
<dbReference type="OrthoDB" id="120976at2759"/>
<evidence type="ECO:0000313" key="2">
    <source>
        <dbReference type="Proteomes" id="UP000198406"/>
    </source>
</evidence>
<protein>
    <submittedName>
        <fullName evidence="1">Uncharacterized protein</fullName>
    </submittedName>
</protein>
<accession>A0A1Z5K4L7</accession>
<gene>
    <name evidence="1" type="ORF">FisN_26Lh153</name>
</gene>
<comment type="caution">
    <text evidence="1">The sequence shown here is derived from an EMBL/GenBank/DDBJ whole genome shotgun (WGS) entry which is preliminary data.</text>
</comment>
<name>A0A1Z5K4L7_FISSO</name>
<evidence type="ECO:0000313" key="1">
    <source>
        <dbReference type="EMBL" id="GAX21197.1"/>
    </source>
</evidence>
<organism evidence="1 2">
    <name type="scientific">Fistulifera solaris</name>
    <name type="common">Oleaginous diatom</name>
    <dbReference type="NCBI Taxonomy" id="1519565"/>
    <lineage>
        <taxon>Eukaryota</taxon>
        <taxon>Sar</taxon>
        <taxon>Stramenopiles</taxon>
        <taxon>Ochrophyta</taxon>
        <taxon>Bacillariophyta</taxon>
        <taxon>Bacillariophyceae</taxon>
        <taxon>Bacillariophycidae</taxon>
        <taxon>Naviculales</taxon>
        <taxon>Naviculaceae</taxon>
        <taxon>Fistulifera</taxon>
    </lineage>
</organism>
<dbReference type="InParanoid" id="A0A1Z5K4L7"/>
<proteinExistence type="predicted"/>
<reference evidence="1 2" key="1">
    <citation type="journal article" date="2015" name="Plant Cell">
        <title>Oil accumulation by the oleaginous diatom Fistulifera solaris as revealed by the genome and transcriptome.</title>
        <authorList>
            <person name="Tanaka T."/>
            <person name="Maeda Y."/>
            <person name="Veluchamy A."/>
            <person name="Tanaka M."/>
            <person name="Abida H."/>
            <person name="Marechal E."/>
            <person name="Bowler C."/>
            <person name="Muto M."/>
            <person name="Sunaga Y."/>
            <person name="Tanaka M."/>
            <person name="Yoshino T."/>
            <person name="Taniguchi T."/>
            <person name="Fukuda Y."/>
            <person name="Nemoto M."/>
            <person name="Matsumoto M."/>
            <person name="Wong P.S."/>
            <person name="Aburatani S."/>
            <person name="Fujibuchi W."/>
        </authorList>
    </citation>
    <scope>NUCLEOTIDE SEQUENCE [LARGE SCALE GENOMIC DNA]</scope>
    <source>
        <strain evidence="1 2">JPCC DA0580</strain>
    </source>
</reference>
<keyword evidence="2" id="KW-1185">Reference proteome</keyword>
<sequence>MEKWKKNDMLEIILVDELSPEQASFRPMSFVRPDSLFVFRMLKEPRYLHDIDWELYRRKNITIWRDNNGTLISVGPSAHLLYEERNVCFEMIRSSDILQTTLKCAIYGKTDATIAETATFFWSLPDKRDRDPRLAVGTFQSYNPEHVFDFSALQPEQLVSIMDANPKRVIEIHNGIWSTEQAETLVTRPYPIHLKFVTLHGSRKVALADGRRVCAFKDGGRAFVEALEQRQSSFGSLFITYDRNACDKGEMPVAHEYLERILKLDIFESFAVGPILDKECALLPFVMTTDALHYEISAKTFESSHFASLRIVPRELSITLNLDGLHRDDWHRYVIAFLNRLSELGHLERLDLSLGRSSWDYYRDMLNRIVQALIGVIHTNPRLKRLSLFDNSCSSLEWTFFLQILYRAMETHESLLSFRTKRCWSDDVDSSLVQLLSRNQNISVYDQTGKRCFTQNIGKIYRDRFYHTSTELGKAPPSVRTSLVITALIETALEHYQRAATLLFNHTDILCEMLQDNVDTFNSSQPIAGESPSEAFLYRSHKRTRHCNVLYEF</sequence>
<dbReference type="AlphaFoldDB" id="A0A1Z5K4L7"/>
<dbReference type="Proteomes" id="UP000198406">
    <property type="component" value="Unassembled WGS sequence"/>
</dbReference>